<evidence type="ECO:0000256" key="1">
    <source>
        <dbReference type="ARBA" id="ARBA00004141"/>
    </source>
</evidence>
<dbReference type="Pfam" id="PF13564">
    <property type="entry name" value="DoxX_2"/>
    <property type="match status" value="1"/>
</dbReference>
<reference evidence="5 6" key="1">
    <citation type="submission" date="2015-03" db="EMBL/GenBank/DDBJ databases">
        <title>Genome Assembly of Staphylococcus cohnii subsp. cohnii strain G22B2.</title>
        <authorList>
            <person name="Nair G."/>
            <person name="Kaur G."/>
            <person name="Khatri I."/>
            <person name="Singh N.K."/>
            <person name="Sathyabama S."/>
            <person name="Maurya S.K."/>
            <person name="Subramanian S."/>
            <person name="Agrewala J.N."/>
            <person name="Mayilraj S."/>
        </authorList>
    </citation>
    <scope>NUCLEOTIDE SEQUENCE [LARGE SCALE GENOMIC DNA]</scope>
    <source>
        <strain evidence="5 6">G22B2</strain>
    </source>
</reference>
<keyword evidence="3" id="KW-1133">Transmembrane helix</keyword>
<sequence length="119" mass="12720">MILRYLTNLKLAKELYGAAKPKLKGDKSMKDTFTEVFNLPANAVPLAGALEGLSAVFFVLSFASKRLSRIASLLTITVLGVAAYKHFEAGHGKAGAKHALDLTGLATLSLLDTLDCKKK</sequence>
<evidence type="ECO:0000256" key="2">
    <source>
        <dbReference type="ARBA" id="ARBA00022692"/>
    </source>
</evidence>
<comment type="subcellular location">
    <subcellularLocation>
        <location evidence="1">Membrane</location>
        <topology evidence="1">Multi-pass membrane protein</topology>
    </subcellularLocation>
</comment>
<dbReference type="PATRIC" id="fig|74704.6.peg.1796"/>
<dbReference type="EMBL" id="LAKJ01000003">
    <property type="protein sequence ID" value="KKI65109.1"/>
    <property type="molecule type" value="Genomic_DNA"/>
</dbReference>
<dbReference type="GeneID" id="58096823"/>
<dbReference type="RefSeq" id="WP_019468316.1">
    <property type="nucleotide sequence ID" value="NZ_BKAS01000009.1"/>
</dbReference>
<accession>A0A0M2P2X9</accession>
<evidence type="ECO:0000313" key="5">
    <source>
        <dbReference type="EMBL" id="KKI65109.1"/>
    </source>
</evidence>
<organism evidence="5 6">
    <name type="scientific">Staphylococcus cohnii subsp. cohnii</name>
    <dbReference type="NCBI Taxonomy" id="74704"/>
    <lineage>
        <taxon>Bacteria</taxon>
        <taxon>Bacillati</taxon>
        <taxon>Bacillota</taxon>
        <taxon>Bacilli</taxon>
        <taxon>Bacillales</taxon>
        <taxon>Staphylococcaceae</taxon>
        <taxon>Staphylococcus</taxon>
        <taxon>Staphylococcus cohnii species complex</taxon>
    </lineage>
</organism>
<evidence type="ECO:0000256" key="4">
    <source>
        <dbReference type="ARBA" id="ARBA00023136"/>
    </source>
</evidence>
<dbReference type="GO" id="GO:0016020">
    <property type="term" value="C:membrane"/>
    <property type="evidence" value="ECO:0007669"/>
    <property type="project" value="UniProtKB-SubCell"/>
</dbReference>
<evidence type="ECO:0000256" key="3">
    <source>
        <dbReference type="ARBA" id="ARBA00022989"/>
    </source>
</evidence>
<dbReference type="InterPro" id="IPR032808">
    <property type="entry name" value="DoxX"/>
</dbReference>
<gene>
    <name evidence="5" type="ORF">UF66_1752</name>
</gene>
<evidence type="ECO:0008006" key="7">
    <source>
        <dbReference type="Google" id="ProtNLM"/>
    </source>
</evidence>
<dbReference type="AlphaFoldDB" id="A0A0M2P2X9"/>
<keyword evidence="4" id="KW-0472">Membrane</keyword>
<keyword evidence="2" id="KW-0812">Transmembrane</keyword>
<name>A0A0M2P2X9_STACC</name>
<proteinExistence type="predicted"/>
<comment type="caution">
    <text evidence="5">The sequence shown here is derived from an EMBL/GenBank/DDBJ whole genome shotgun (WGS) entry which is preliminary data.</text>
</comment>
<evidence type="ECO:0000313" key="6">
    <source>
        <dbReference type="Proteomes" id="UP000034455"/>
    </source>
</evidence>
<dbReference type="Proteomes" id="UP000034455">
    <property type="component" value="Unassembled WGS sequence"/>
</dbReference>
<protein>
    <recommendedName>
        <fullName evidence="7">DoxX family protein</fullName>
    </recommendedName>
</protein>